<dbReference type="OrthoDB" id="289247at2759"/>
<reference evidence="6 7" key="2">
    <citation type="submission" date="2016-08" db="EMBL/GenBank/DDBJ databases">
        <title>Pervasive Adenine N6-methylation of Active Genes in Fungi.</title>
        <authorList>
            <consortium name="DOE Joint Genome Institute"/>
            <person name="Mondo S.J."/>
            <person name="Dannebaum R.O."/>
            <person name="Kuo R.C."/>
            <person name="Labutti K."/>
            <person name="Haridas S."/>
            <person name="Kuo A."/>
            <person name="Salamov A."/>
            <person name="Ahrendt S.R."/>
            <person name="Lipzen A."/>
            <person name="Sullivan W."/>
            <person name="Andreopoulos W.B."/>
            <person name="Clum A."/>
            <person name="Lindquist E."/>
            <person name="Daum C."/>
            <person name="Ramamoorthy G.K."/>
            <person name="Gryganskyi A."/>
            <person name="Culley D."/>
            <person name="Magnuson J.K."/>
            <person name="James T.Y."/>
            <person name="O'Malley M.A."/>
            <person name="Stajich J.E."/>
            <person name="Spatafora J.W."/>
            <person name="Visel A."/>
            <person name="Grigoriev I.V."/>
        </authorList>
    </citation>
    <scope>NUCLEOTIDE SEQUENCE [LARGE SCALE GENOMIC DNA]</scope>
    <source>
        <strain evidence="7">finn</strain>
    </source>
</reference>
<dbReference type="InterPro" id="IPR018247">
    <property type="entry name" value="EF_Hand_1_Ca_BS"/>
</dbReference>
<evidence type="ECO:0000256" key="3">
    <source>
        <dbReference type="ARBA" id="ARBA00022837"/>
    </source>
</evidence>
<feature type="signal peptide" evidence="4">
    <location>
        <begin position="1"/>
        <end position="20"/>
    </location>
</feature>
<dbReference type="InterPro" id="IPR011992">
    <property type="entry name" value="EF-hand-dom_pair"/>
</dbReference>
<protein>
    <recommendedName>
        <fullName evidence="5">EF-hand domain-containing protein</fullName>
    </recommendedName>
</protein>
<dbReference type="STRING" id="1754191.A0A1Y1V515"/>
<feature type="chain" id="PRO_5010987891" description="EF-hand domain-containing protein" evidence="4">
    <location>
        <begin position="21"/>
        <end position="128"/>
    </location>
</feature>
<sequence>MNLFYFIVAIIAECIVFVSANQYSDSYDEGDGHNNYAVHRKINHKSDNNKDDLLYFFSLHDYNGDNELDGNELFASFIDGFDPETEEKKNLEYITKWVEHILEEDDIDGNGKISWSEYLASQKYHDTE</sequence>
<evidence type="ECO:0000313" key="7">
    <source>
        <dbReference type="Proteomes" id="UP000193719"/>
    </source>
</evidence>
<keyword evidence="2" id="KW-0677">Repeat</keyword>
<keyword evidence="3" id="KW-0106">Calcium</keyword>
<keyword evidence="1 4" id="KW-0732">Signal</keyword>
<dbReference type="Proteomes" id="UP000193719">
    <property type="component" value="Unassembled WGS sequence"/>
</dbReference>
<dbReference type="PROSITE" id="PS50222">
    <property type="entry name" value="EF_HAND_2"/>
    <property type="match status" value="1"/>
</dbReference>
<keyword evidence="7" id="KW-1185">Reference proteome</keyword>
<dbReference type="AlphaFoldDB" id="A0A1Y1V515"/>
<accession>A0A1Y1V515</accession>
<dbReference type="GO" id="GO:0005509">
    <property type="term" value="F:calcium ion binding"/>
    <property type="evidence" value="ECO:0007669"/>
    <property type="project" value="InterPro"/>
</dbReference>
<gene>
    <name evidence="6" type="ORF">BCR36DRAFT_413479</name>
</gene>
<dbReference type="Pfam" id="PF13499">
    <property type="entry name" value="EF-hand_7"/>
    <property type="match status" value="1"/>
</dbReference>
<evidence type="ECO:0000256" key="1">
    <source>
        <dbReference type="ARBA" id="ARBA00022729"/>
    </source>
</evidence>
<name>A0A1Y1V515_9FUNG</name>
<evidence type="ECO:0000259" key="5">
    <source>
        <dbReference type="PROSITE" id="PS50222"/>
    </source>
</evidence>
<organism evidence="6 7">
    <name type="scientific">Piromyces finnis</name>
    <dbReference type="NCBI Taxonomy" id="1754191"/>
    <lineage>
        <taxon>Eukaryota</taxon>
        <taxon>Fungi</taxon>
        <taxon>Fungi incertae sedis</taxon>
        <taxon>Chytridiomycota</taxon>
        <taxon>Chytridiomycota incertae sedis</taxon>
        <taxon>Neocallimastigomycetes</taxon>
        <taxon>Neocallimastigales</taxon>
        <taxon>Neocallimastigaceae</taxon>
        <taxon>Piromyces</taxon>
    </lineage>
</organism>
<evidence type="ECO:0000313" key="6">
    <source>
        <dbReference type="EMBL" id="ORX47532.1"/>
    </source>
</evidence>
<dbReference type="SUPFAM" id="SSF47473">
    <property type="entry name" value="EF-hand"/>
    <property type="match status" value="1"/>
</dbReference>
<dbReference type="PROSITE" id="PS00018">
    <property type="entry name" value="EF_HAND_1"/>
    <property type="match status" value="2"/>
</dbReference>
<dbReference type="InterPro" id="IPR052110">
    <property type="entry name" value="MCFD2-like"/>
</dbReference>
<evidence type="ECO:0000256" key="2">
    <source>
        <dbReference type="ARBA" id="ARBA00022737"/>
    </source>
</evidence>
<dbReference type="PANTHER" id="PTHR23104">
    <property type="entry name" value="MULTIPLE COAGULATION FACTOR DEFICIENCY PROTEIN 2 NEURAL STEM CELL DERIVED NEURONAL SURVIVAL PROTEIN"/>
    <property type="match status" value="1"/>
</dbReference>
<proteinExistence type="predicted"/>
<dbReference type="InterPro" id="IPR002048">
    <property type="entry name" value="EF_hand_dom"/>
</dbReference>
<evidence type="ECO:0000256" key="4">
    <source>
        <dbReference type="SAM" id="SignalP"/>
    </source>
</evidence>
<dbReference type="EMBL" id="MCFH01000030">
    <property type="protein sequence ID" value="ORX47532.1"/>
    <property type="molecule type" value="Genomic_DNA"/>
</dbReference>
<reference evidence="6 7" key="1">
    <citation type="submission" date="2016-08" db="EMBL/GenBank/DDBJ databases">
        <title>Genomes of anaerobic fungi encode conserved fungal cellulosomes for biomass hydrolysis.</title>
        <authorList>
            <consortium name="DOE Joint Genome Institute"/>
            <person name="Haitjema C.H."/>
            <person name="Gilmore S.P."/>
            <person name="Henske J.K."/>
            <person name="Solomon K.V."/>
            <person name="De Groot R."/>
            <person name="Kuo A."/>
            <person name="Mondo S.J."/>
            <person name="Salamov A.A."/>
            <person name="Labutti K."/>
            <person name="Zhao Z."/>
            <person name="Chiniquy J."/>
            <person name="Barry K."/>
            <person name="Brewer H.M."/>
            <person name="Purvine S.O."/>
            <person name="Wright A.T."/>
            <person name="Boxma B."/>
            <person name="Van Alen T."/>
            <person name="Hackstein J.H."/>
            <person name="Baker S.E."/>
            <person name="Grigoriev I.V."/>
            <person name="O'Malley M.A."/>
        </authorList>
    </citation>
    <scope>NUCLEOTIDE SEQUENCE [LARGE SCALE GENOMIC DNA]</scope>
    <source>
        <strain evidence="7">finn</strain>
    </source>
</reference>
<feature type="domain" description="EF-hand" evidence="5">
    <location>
        <begin position="93"/>
        <end position="128"/>
    </location>
</feature>
<dbReference type="Gene3D" id="1.10.238.10">
    <property type="entry name" value="EF-hand"/>
    <property type="match status" value="1"/>
</dbReference>
<comment type="caution">
    <text evidence="6">The sequence shown here is derived from an EMBL/GenBank/DDBJ whole genome shotgun (WGS) entry which is preliminary data.</text>
</comment>
<dbReference type="PANTHER" id="PTHR23104:SF1">
    <property type="entry name" value="EF-HAND DOMAIN-CONTAINING PROTEIN"/>
    <property type="match status" value="1"/>
</dbReference>